<dbReference type="PANTHER" id="PTHR39470:SF1">
    <property type="entry name" value="CHORISMATE SYNTHASE PROTEIN"/>
    <property type="match status" value="1"/>
</dbReference>
<proteinExistence type="predicted"/>
<keyword evidence="1" id="KW-1133">Transmembrane helix</keyword>
<feature type="transmembrane region" description="Helical" evidence="1">
    <location>
        <begin position="181"/>
        <end position="200"/>
    </location>
</feature>
<comment type="caution">
    <text evidence="2">The sequence shown here is derived from an EMBL/GenBank/DDBJ whole genome shotgun (WGS) entry which is preliminary data.</text>
</comment>
<keyword evidence="1" id="KW-0472">Membrane</keyword>
<feature type="transmembrane region" description="Helical" evidence="1">
    <location>
        <begin position="143"/>
        <end position="169"/>
    </location>
</feature>
<accession>A0AAN7YF83</accession>
<gene>
    <name evidence="2" type="ORF">LTR62_005614</name>
</gene>
<evidence type="ECO:0000256" key="1">
    <source>
        <dbReference type="SAM" id="Phobius"/>
    </source>
</evidence>
<dbReference type="PANTHER" id="PTHR39470">
    <property type="entry name" value="CHROMOSOME 10, WHOLE GENOME SHOTGUN SEQUENCE"/>
    <property type="match status" value="1"/>
</dbReference>
<evidence type="ECO:0000313" key="3">
    <source>
        <dbReference type="Proteomes" id="UP001310890"/>
    </source>
</evidence>
<protein>
    <submittedName>
        <fullName evidence="2">Uncharacterized protein</fullName>
    </submittedName>
</protein>
<dbReference type="Proteomes" id="UP001310890">
    <property type="component" value="Unassembled WGS sequence"/>
</dbReference>
<reference evidence="2" key="1">
    <citation type="submission" date="2023-08" db="EMBL/GenBank/DDBJ databases">
        <title>Black Yeasts Isolated from many extreme environments.</title>
        <authorList>
            <person name="Coleine C."/>
            <person name="Stajich J.E."/>
            <person name="Selbmann L."/>
        </authorList>
    </citation>
    <scope>NUCLEOTIDE SEQUENCE</scope>
    <source>
        <strain evidence="2">CCFEE 5401</strain>
    </source>
</reference>
<organism evidence="2 3">
    <name type="scientific">Meristemomyces frigidus</name>
    <dbReference type="NCBI Taxonomy" id="1508187"/>
    <lineage>
        <taxon>Eukaryota</taxon>
        <taxon>Fungi</taxon>
        <taxon>Dikarya</taxon>
        <taxon>Ascomycota</taxon>
        <taxon>Pezizomycotina</taxon>
        <taxon>Dothideomycetes</taxon>
        <taxon>Dothideomycetidae</taxon>
        <taxon>Mycosphaerellales</taxon>
        <taxon>Teratosphaeriaceae</taxon>
        <taxon>Meristemomyces</taxon>
    </lineage>
</organism>
<dbReference type="AlphaFoldDB" id="A0AAN7YF83"/>
<sequence>MVSWQTIQSLLLFFGPLLLPRLLSTYRSLRSRPPNQIRTLPSRTSYALTILFASGLIAFLSTLPFFAAPNLFRQTQSRLQTPAGVLMTRVAALRPLTARDEQLRKVLEHGGLDARLLYARFGPHVLLHCTLARPGDANAGLMYLFYAFPSIVAPHLLHLAVLGIASSGLLCGQEASRWRTFAAIAGVVLGVAEVWLLAIYDDTGNMRSTRVSEIDFFHWKVRVWRGIGIAAVDGLLGWVVWLQATGRAFLTPSPPGEKLVEVARGLEALLGLTRGLGVLRNGTVRDRGMRAKTECYWVKEGEVMRDVLEEPVVLEAQRSALRRTDLSRVGREAEGYVDSVLGRTSSVAT</sequence>
<feature type="transmembrane region" description="Helical" evidence="1">
    <location>
        <begin position="6"/>
        <end position="24"/>
    </location>
</feature>
<dbReference type="EMBL" id="JAVRRL010000046">
    <property type="protein sequence ID" value="KAK5110737.1"/>
    <property type="molecule type" value="Genomic_DNA"/>
</dbReference>
<feature type="transmembrane region" description="Helical" evidence="1">
    <location>
        <begin position="223"/>
        <end position="242"/>
    </location>
</feature>
<evidence type="ECO:0000313" key="2">
    <source>
        <dbReference type="EMBL" id="KAK5110737.1"/>
    </source>
</evidence>
<name>A0AAN7YF83_9PEZI</name>
<keyword evidence="1" id="KW-0812">Transmembrane</keyword>
<feature type="transmembrane region" description="Helical" evidence="1">
    <location>
        <begin position="45"/>
        <end position="67"/>
    </location>
</feature>